<comment type="caution">
    <text evidence="1">The sequence shown here is derived from an EMBL/GenBank/DDBJ whole genome shotgun (WGS) entry which is preliminary data.</text>
</comment>
<evidence type="ECO:0000313" key="2">
    <source>
        <dbReference type="Proteomes" id="UP001237642"/>
    </source>
</evidence>
<accession>A0AAD8MGS6</accession>
<sequence>MAESYLGEESVEFCQEFVNQSCTTAGLRKDAGKLSGPLSVVTMKPVEEKERDEAHLHVLLNNPEVHPYILMHKKYLEEIHQGKKKSGHWILTEHNRLFADWFEKEVSSEMMENDEGELYNENELGDTTMENPPFCSSIPICDVSDDVDYSIRENVEGTWVKN</sequence>
<dbReference type="PANTHER" id="PTHR48258">
    <property type="entry name" value="DUF4218 DOMAIN-CONTAINING PROTEIN-RELATED"/>
    <property type="match status" value="1"/>
</dbReference>
<organism evidence="1 2">
    <name type="scientific">Heracleum sosnowskyi</name>
    <dbReference type="NCBI Taxonomy" id="360622"/>
    <lineage>
        <taxon>Eukaryota</taxon>
        <taxon>Viridiplantae</taxon>
        <taxon>Streptophyta</taxon>
        <taxon>Embryophyta</taxon>
        <taxon>Tracheophyta</taxon>
        <taxon>Spermatophyta</taxon>
        <taxon>Magnoliopsida</taxon>
        <taxon>eudicotyledons</taxon>
        <taxon>Gunneridae</taxon>
        <taxon>Pentapetalae</taxon>
        <taxon>asterids</taxon>
        <taxon>campanulids</taxon>
        <taxon>Apiales</taxon>
        <taxon>Apiaceae</taxon>
        <taxon>Apioideae</taxon>
        <taxon>apioid superclade</taxon>
        <taxon>Tordylieae</taxon>
        <taxon>Tordyliinae</taxon>
        <taxon>Heracleum</taxon>
    </lineage>
</organism>
<dbReference type="PANTHER" id="PTHR48258:SF9">
    <property type="entry name" value="OS01G0348150 PROTEIN"/>
    <property type="match status" value="1"/>
</dbReference>
<keyword evidence="2" id="KW-1185">Reference proteome</keyword>
<dbReference type="Proteomes" id="UP001237642">
    <property type="component" value="Unassembled WGS sequence"/>
</dbReference>
<dbReference type="AlphaFoldDB" id="A0AAD8MGS6"/>
<reference evidence="1" key="1">
    <citation type="submission" date="2023-02" db="EMBL/GenBank/DDBJ databases">
        <title>Genome of toxic invasive species Heracleum sosnowskyi carries increased number of genes despite the absence of recent whole-genome duplications.</title>
        <authorList>
            <person name="Schelkunov M."/>
            <person name="Shtratnikova V."/>
            <person name="Makarenko M."/>
            <person name="Klepikova A."/>
            <person name="Omelchenko D."/>
            <person name="Novikova G."/>
            <person name="Obukhova E."/>
            <person name="Bogdanov V."/>
            <person name="Penin A."/>
            <person name="Logacheva M."/>
        </authorList>
    </citation>
    <scope>NUCLEOTIDE SEQUENCE</scope>
    <source>
        <strain evidence="1">Hsosn_3</strain>
        <tissue evidence="1">Leaf</tissue>
    </source>
</reference>
<gene>
    <name evidence="1" type="ORF">POM88_028929</name>
</gene>
<dbReference type="EMBL" id="JAUIZM010000007">
    <property type="protein sequence ID" value="KAK1372736.1"/>
    <property type="molecule type" value="Genomic_DNA"/>
</dbReference>
<protein>
    <submittedName>
        <fullName evidence="1">Uncharacterized protein</fullName>
    </submittedName>
</protein>
<proteinExistence type="predicted"/>
<reference evidence="1" key="2">
    <citation type="submission" date="2023-05" db="EMBL/GenBank/DDBJ databases">
        <authorList>
            <person name="Schelkunov M.I."/>
        </authorList>
    </citation>
    <scope>NUCLEOTIDE SEQUENCE</scope>
    <source>
        <strain evidence="1">Hsosn_3</strain>
        <tissue evidence="1">Leaf</tissue>
    </source>
</reference>
<evidence type="ECO:0000313" key="1">
    <source>
        <dbReference type="EMBL" id="KAK1372736.1"/>
    </source>
</evidence>
<name>A0AAD8MGS6_9APIA</name>